<keyword evidence="2" id="KW-1185">Reference proteome</keyword>
<dbReference type="AlphaFoldDB" id="A0AA38HKW5"/>
<organism evidence="1 2">
    <name type="scientific">Zophobas morio</name>
    <dbReference type="NCBI Taxonomy" id="2755281"/>
    <lineage>
        <taxon>Eukaryota</taxon>
        <taxon>Metazoa</taxon>
        <taxon>Ecdysozoa</taxon>
        <taxon>Arthropoda</taxon>
        <taxon>Hexapoda</taxon>
        <taxon>Insecta</taxon>
        <taxon>Pterygota</taxon>
        <taxon>Neoptera</taxon>
        <taxon>Endopterygota</taxon>
        <taxon>Coleoptera</taxon>
        <taxon>Polyphaga</taxon>
        <taxon>Cucujiformia</taxon>
        <taxon>Tenebrionidae</taxon>
        <taxon>Zophobas</taxon>
    </lineage>
</organism>
<name>A0AA38HKW5_9CUCU</name>
<protein>
    <submittedName>
        <fullName evidence="1">Uncharacterized protein</fullName>
    </submittedName>
</protein>
<comment type="caution">
    <text evidence="1">The sequence shown here is derived from an EMBL/GenBank/DDBJ whole genome shotgun (WGS) entry which is preliminary data.</text>
</comment>
<dbReference type="EMBL" id="JALNTZ010000197">
    <property type="protein sequence ID" value="KAJ3636354.1"/>
    <property type="molecule type" value="Genomic_DNA"/>
</dbReference>
<dbReference type="Proteomes" id="UP001168821">
    <property type="component" value="Unassembled WGS sequence"/>
</dbReference>
<reference evidence="1" key="1">
    <citation type="journal article" date="2023" name="G3 (Bethesda)">
        <title>Whole genome assemblies of Zophobas morio and Tenebrio molitor.</title>
        <authorList>
            <person name="Kaur S."/>
            <person name="Stinson S.A."/>
            <person name="diCenzo G.C."/>
        </authorList>
    </citation>
    <scope>NUCLEOTIDE SEQUENCE</scope>
    <source>
        <strain evidence="1">QUZm001</strain>
    </source>
</reference>
<evidence type="ECO:0000313" key="1">
    <source>
        <dbReference type="EMBL" id="KAJ3636354.1"/>
    </source>
</evidence>
<gene>
    <name evidence="1" type="ORF">Zmor_004522</name>
</gene>
<proteinExistence type="predicted"/>
<accession>A0AA38HKW5</accession>
<sequence>MMRSPSWAYPSWFTTNHIIYLMLTRCKQLSKRYLKEKKVLGPEGITNEMQKKMPFIGMHYLLLSYKIFDGRQRSMCCHQKHKPERTSSEYRPTA</sequence>
<evidence type="ECO:0000313" key="2">
    <source>
        <dbReference type="Proteomes" id="UP001168821"/>
    </source>
</evidence>